<dbReference type="InterPro" id="IPR039537">
    <property type="entry name" value="Retrotran_Ty1/copia-like"/>
</dbReference>
<proteinExistence type="predicted"/>
<dbReference type="Gene3D" id="3.30.420.10">
    <property type="entry name" value="Ribonuclease H-like superfamily/Ribonuclease H"/>
    <property type="match status" value="1"/>
</dbReference>
<dbReference type="PANTHER" id="PTHR42648">
    <property type="entry name" value="TRANSPOSASE, PUTATIVE-RELATED"/>
    <property type="match status" value="1"/>
</dbReference>
<evidence type="ECO:0000313" key="4">
    <source>
        <dbReference type="EMBL" id="GJT08125.1"/>
    </source>
</evidence>
<name>A0ABQ5B072_9ASTR</name>
<dbReference type="InterPro" id="IPR012337">
    <property type="entry name" value="RNaseH-like_sf"/>
</dbReference>
<keyword evidence="1" id="KW-0479">Metal-binding</keyword>
<evidence type="ECO:0000256" key="1">
    <source>
        <dbReference type="ARBA" id="ARBA00022723"/>
    </source>
</evidence>
<keyword evidence="5" id="KW-1185">Reference proteome</keyword>
<reference evidence="4" key="1">
    <citation type="journal article" date="2022" name="Int. J. Mol. Sci.">
        <title>Draft Genome of Tanacetum Coccineum: Genomic Comparison of Closely Related Tanacetum-Family Plants.</title>
        <authorList>
            <person name="Yamashiro T."/>
            <person name="Shiraishi A."/>
            <person name="Nakayama K."/>
            <person name="Satake H."/>
        </authorList>
    </citation>
    <scope>NUCLEOTIDE SEQUENCE</scope>
</reference>
<reference evidence="4" key="2">
    <citation type="submission" date="2022-01" db="EMBL/GenBank/DDBJ databases">
        <authorList>
            <person name="Yamashiro T."/>
            <person name="Shiraishi A."/>
            <person name="Satake H."/>
            <person name="Nakayama K."/>
        </authorList>
    </citation>
    <scope>NUCLEOTIDE SEQUENCE</scope>
</reference>
<feature type="domain" description="Reverse transcriptase Ty1/copia-type" evidence="3">
    <location>
        <begin position="144"/>
        <end position="198"/>
    </location>
</feature>
<evidence type="ECO:0000259" key="3">
    <source>
        <dbReference type="Pfam" id="PF07727"/>
    </source>
</evidence>
<protein>
    <submittedName>
        <fullName evidence="4">Ribonuclease H-like domain-containing protein</fullName>
    </submittedName>
</protein>
<dbReference type="PANTHER" id="PTHR42648:SF32">
    <property type="entry name" value="RIBONUCLEASE H-LIKE DOMAIN, GAG-PRE-INTEGRASE DOMAIN PROTEIN-RELATED"/>
    <property type="match status" value="1"/>
</dbReference>
<dbReference type="InterPro" id="IPR036397">
    <property type="entry name" value="RNaseH_sf"/>
</dbReference>
<comment type="caution">
    <text evidence="4">The sequence shown here is derived from an EMBL/GenBank/DDBJ whole genome shotgun (WGS) entry which is preliminary data.</text>
</comment>
<organism evidence="4 5">
    <name type="scientific">Tanacetum coccineum</name>
    <dbReference type="NCBI Taxonomy" id="301880"/>
    <lineage>
        <taxon>Eukaryota</taxon>
        <taxon>Viridiplantae</taxon>
        <taxon>Streptophyta</taxon>
        <taxon>Embryophyta</taxon>
        <taxon>Tracheophyta</taxon>
        <taxon>Spermatophyta</taxon>
        <taxon>Magnoliopsida</taxon>
        <taxon>eudicotyledons</taxon>
        <taxon>Gunneridae</taxon>
        <taxon>Pentapetalae</taxon>
        <taxon>asterids</taxon>
        <taxon>campanulids</taxon>
        <taxon>Asterales</taxon>
        <taxon>Asteraceae</taxon>
        <taxon>Asteroideae</taxon>
        <taxon>Anthemideae</taxon>
        <taxon>Anthemidinae</taxon>
        <taxon>Tanacetum</taxon>
    </lineage>
</organism>
<evidence type="ECO:0000256" key="2">
    <source>
        <dbReference type="ARBA" id="ARBA00022801"/>
    </source>
</evidence>
<evidence type="ECO:0000313" key="5">
    <source>
        <dbReference type="Proteomes" id="UP001151760"/>
    </source>
</evidence>
<accession>A0ABQ5B072</accession>
<gene>
    <name evidence="4" type="ORF">Tco_0842587</name>
</gene>
<sequence>MKGIKREFSIARTPQQNGIAERRNRTLIEAARTMLVNSLLPTTFWAKAEKQTNSTNSFNTVGTPVSTVGPSFTNDHPSSLVNAAEASNAFEDHYLNDFPFINAFALPHVPNVFLIDDTRIFGNAYDDEDVGAEADLNNLETTMNMDVKSAFLYGTIEEEVYVCQPTGFEDPQFSDKVYKVEKALYGLHQARKACKICFCTMRQQAPSMEPNKALVKDEEADSVDVIYGCLPLKPTFHAVEEILVT</sequence>
<dbReference type="InterPro" id="IPR013103">
    <property type="entry name" value="RVT_2"/>
</dbReference>
<dbReference type="Pfam" id="PF07727">
    <property type="entry name" value="RVT_2"/>
    <property type="match status" value="1"/>
</dbReference>
<keyword evidence="2" id="KW-0378">Hydrolase</keyword>
<dbReference type="EMBL" id="BQNB010012805">
    <property type="protein sequence ID" value="GJT08125.1"/>
    <property type="molecule type" value="Genomic_DNA"/>
</dbReference>
<dbReference type="SUPFAM" id="SSF53098">
    <property type="entry name" value="Ribonuclease H-like"/>
    <property type="match status" value="1"/>
</dbReference>
<dbReference type="Proteomes" id="UP001151760">
    <property type="component" value="Unassembled WGS sequence"/>
</dbReference>